<comment type="caution">
    <text evidence="2">The sequence shown here is derived from an EMBL/GenBank/DDBJ whole genome shotgun (WGS) entry which is preliminary data.</text>
</comment>
<evidence type="ECO:0000259" key="1">
    <source>
        <dbReference type="Pfam" id="PF13473"/>
    </source>
</evidence>
<reference evidence="2 3" key="1">
    <citation type="submission" date="2019-09" db="EMBL/GenBank/DDBJ databases">
        <title>Genome sequence of Rhodovastum atsumiense, a diverse member of the Acetobacteraceae family of non-sulfur purple photosynthetic bacteria.</title>
        <authorList>
            <person name="Meyer T."/>
            <person name="Kyndt J."/>
        </authorList>
    </citation>
    <scope>NUCLEOTIDE SEQUENCE [LARGE SCALE GENOMIC DNA]</scope>
    <source>
        <strain evidence="2 3">DSM 21279</strain>
    </source>
</reference>
<dbReference type="EMBL" id="VWPK01000025">
    <property type="protein sequence ID" value="KAA5610978.1"/>
    <property type="molecule type" value="Genomic_DNA"/>
</dbReference>
<dbReference type="RefSeq" id="WP_150041902.1">
    <property type="nucleotide sequence ID" value="NZ_OW485601.1"/>
</dbReference>
<dbReference type="Pfam" id="PF13473">
    <property type="entry name" value="Cupredoxin_1"/>
    <property type="match status" value="1"/>
</dbReference>
<proteinExistence type="predicted"/>
<accession>A0A5M6ITX0</accession>
<evidence type="ECO:0000313" key="2">
    <source>
        <dbReference type="EMBL" id="KAA5610978.1"/>
    </source>
</evidence>
<name>A0A5M6ITX0_9PROT</name>
<organism evidence="2 3">
    <name type="scientific">Rhodovastum atsumiense</name>
    <dbReference type="NCBI Taxonomy" id="504468"/>
    <lineage>
        <taxon>Bacteria</taxon>
        <taxon>Pseudomonadati</taxon>
        <taxon>Pseudomonadota</taxon>
        <taxon>Alphaproteobacteria</taxon>
        <taxon>Acetobacterales</taxon>
        <taxon>Acetobacteraceae</taxon>
        <taxon>Rhodovastum</taxon>
    </lineage>
</organism>
<dbReference type="InterPro" id="IPR028096">
    <property type="entry name" value="EfeO_Cupredoxin"/>
</dbReference>
<feature type="domain" description="EfeO-type cupredoxin-like" evidence="1">
    <location>
        <begin position="40"/>
        <end position="124"/>
    </location>
</feature>
<evidence type="ECO:0000313" key="3">
    <source>
        <dbReference type="Proteomes" id="UP000325255"/>
    </source>
</evidence>
<dbReference type="InterPro" id="IPR008972">
    <property type="entry name" value="Cupredoxin"/>
</dbReference>
<dbReference type="AlphaFoldDB" id="A0A5M6ITX0"/>
<protein>
    <submittedName>
        <fullName evidence="2">Cupredoxin domain-containing protein</fullName>
    </submittedName>
</protein>
<sequence>MRPHPAYLTEPDLPLSRTIALATGLTITFGCRPPCVPPPTELQVTLRRHRFEPAELHAPADTPIVLTVRNEDATAAEFGSAALKLGAVVAGQRQAVLRIPAQASGCYSFVGDCEADTARGVLVVGNGI</sequence>
<dbReference type="Gene3D" id="2.60.40.420">
    <property type="entry name" value="Cupredoxins - blue copper proteins"/>
    <property type="match status" value="1"/>
</dbReference>
<dbReference type="PROSITE" id="PS51257">
    <property type="entry name" value="PROKAR_LIPOPROTEIN"/>
    <property type="match status" value="1"/>
</dbReference>
<gene>
    <name evidence="2" type="ORF">F1189_16335</name>
</gene>
<dbReference type="Proteomes" id="UP000325255">
    <property type="component" value="Unassembled WGS sequence"/>
</dbReference>
<keyword evidence="3" id="KW-1185">Reference proteome</keyword>
<dbReference type="OrthoDB" id="7161040at2"/>
<dbReference type="SUPFAM" id="SSF49503">
    <property type="entry name" value="Cupredoxins"/>
    <property type="match status" value="1"/>
</dbReference>